<dbReference type="EMBL" id="CAFABE010000134">
    <property type="protein sequence ID" value="CAB4834593.1"/>
    <property type="molecule type" value="Genomic_DNA"/>
</dbReference>
<sequence length="162" mass="18424">MPHSLDLRVGEEPTQECHLEWIASEALNQRLMVLACKQRCRHEQCDLLTVLHCLECSPHRYLGLPESNVRANKSIHRPRGLHIGFDVLNGLSLIRSRRIRKCGLHLFLPRSISRELETLGGESGLIQRHELFGDLRGRSLGLRPSPLPIRPSHSRQGWGLPS</sequence>
<protein>
    <submittedName>
        <fullName evidence="2">Unannotated protein</fullName>
    </submittedName>
</protein>
<organism evidence="2">
    <name type="scientific">freshwater metagenome</name>
    <dbReference type="NCBI Taxonomy" id="449393"/>
    <lineage>
        <taxon>unclassified sequences</taxon>
        <taxon>metagenomes</taxon>
        <taxon>ecological metagenomes</taxon>
    </lineage>
</organism>
<reference evidence="2" key="1">
    <citation type="submission" date="2020-05" db="EMBL/GenBank/DDBJ databases">
        <authorList>
            <person name="Chiriac C."/>
            <person name="Salcher M."/>
            <person name="Ghai R."/>
            <person name="Kavagutti S V."/>
        </authorList>
    </citation>
    <scope>NUCLEOTIDE SEQUENCE</scope>
</reference>
<gene>
    <name evidence="2" type="ORF">UFOPK3164_01703</name>
</gene>
<feature type="region of interest" description="Disordered" evidence="1">
    <location>
        <begin position="143"/>
        <end position="162"/>
    </location>
</feature>
<name>A0A6J7AP56_9ZZZZ</name>
<evidence type="ECO:0000256" key="1">
    <source>
        <dbReference type="SAM" id="MobiDB-lite"/>
    </source>
</evidence>
<accession>A0A6J7AP56</accession>
<evidence type="ECO:0000313" key="2">
    <source>
        <dbReference type="EMBL" id="CAB4834593.1"/>
    </source>
</evidence>
<dbReference type="AlphaFoldDB" id="A0A6J7AP56"/>
<proteinExistence type="predicted"/>